<name>A0A5C4XBN8_9HYPH</name>
<dbReference type="EMBL" id="VDMN01000007">
    <property type="protein sequence ID" value="TNM60896.1"/>
    <property type="molecule type" value="Genomic_DNA"/>
</dbReference>
<evidence type="ECO:0000313" key="2">
    <source>
        <dbReference type="EMBL" id="TNM60896.1"/>
    </source>
</evidence>
<evidence type="ECO:0000313" key="3">
    <source>
        <dbReference type="Proteomes" id="UP000311605"/>
    </source>
</evidence>
<evidence type="ECO:0000256" key="1">
    <source>
        <dbReference type="SAM" id="MobiDB-lite"/>
    </source>
</evidence>
<accession>A0A5C4XBN8</accession>
<protein>
    <submittedName>
        <fullName evidence="2">Uncharacterized protein</fullName>
    </submittedName>
</protein>
<sequence>MPVTSWISASGSRRQQGCPSPRARGEGTCPARRYGEQQRHGLLPSPRMRGEGAGRRMRGKPLRQATRSSYPTTFTIVPFLRCGKSRFISRGLTAMHPAVGW</sequence>
<feature type="compositionally biased region" description="Polar residues" evidence="1">
    <location>
        <begin position="1"/>
        <end position="18"/>
    </location>
</feature>
<gene>
    <name evidence="2" type="ORF">FHP24_24170</name>
</gene>
<feature type="region of interest" description="Disordered" evidence="1">
    <location>
        <begin position="1"/>
        <end position="68"/>
    </location>
</feature>
<dbReference type="AlphaFoldDB" id="A0A5C4XBN8"/>
<keyword evidence="3" id="KW-1185">Reference proteome</keyword>
<proteinExistence type="predicted"/>
<reference evidence="2 3" key="1">
    <citation type="submission" date="2019-06" db="EMBL/GenBank/DDBJ databases">
        <title>The draft genome of Rhizobium smilacinae PTYR-5.</title>
        <authorList>
            <person name="Liu L."/>
            <person name="Li L."/>
            <person name="Zhang X."/>
        </authorList>
    </citation>
    <scope>NUCLEOTIDE SEQUENCE [LARGE SCALE GENOMIC DNA]</scope>
    <source>
        <strain evidence="2 3">PTYR-5</strain>
    </source>
</reference>
<organism evidence="2 3">
    <name type="scientific">Aliirhizobium smilacinae</name>
    <dbReference type="NCBI Taxonomy" id="1395944"/>
    <lineage>
        <taxon>Bacteria</taxon>
        <taxon>Pseudomonadati</taxon>
        <taxon>Pseudomonadota</taxon>
        <taxon>Alphaproteobacteria</taxon>
        <taxon>Hyphomicrobiales</taxon>
        <taxon>Rhizobiaceae</taxon>
        <taxon>Aliirhizobium</taxon>
    </lineage>
</organism>
<comment type="caution">
    <text evidence="2">The sequence shown here is derived from an EMBL/GenBank/DDBJ whole genome shotgun (WGS) entry which is preliminary data.</text>
</comment>
<dbReference type="Proteomes" id="UP000311605">
    <property type="component" value="Unassembled WGS sequence"/>
</dbReference>